<dbReference type="InterPro" id="IPR007011">
    <property type="entry name" value="LEA_SMP_dom"/>
</dbReference>
<keyword evidence="6" id="KW-1185">Reference proteome</keyword>
<evidence type="ECO:0000313" key="6">
    <source>
        <dbReference type="Proteomes" id="UP001633002"/>
    </source>
</evidence>
<feature type="region of interest" description="Disordered" evidence="3">
    <location>
        <begin position="1"/>
        <end position="47"/>
    </location>
</feature>
<name>A0ABD3I363_9MARC</name>
<evidence type="ECO:0000313" key="5">
    <source>
        <dbReference type="EMBL" id="KAL3698148.1"/>
    </source>
</evidence>
<dbReference type="PANTHER" id="PTHR31174:SF7">
    <property type="entry name" value="LATE EMBRYOGENESIS ABUNDANT PROTEIN 31-RELATED"/>
    <property type="match status" value="1"/>
</dbReference>
<evidence type="ECO:0000259" key="4">
    <source>
        <dbReference type="Pfam" id="PF04927"/>
    </source>
</evidence>
<organism evidence="5 6">
    <name type="scientific">Riccia sorocarpa</name>
    <dbReference type="NCBI Taxonomy" id="122646"/>
    <lineage>
        <taxon>Eukaryota</taxon>
        <taxon>Viridiplantae</taxon>
        <taxon>Streptophyta</taxon>
        <taxon>Embryophyta</taxon>
        <taxon>Marchantiophyta</taxon>
        <taxon>Marchantiopsida</taxon>
        <taxon>Marchantiidae</taxon>
        <taxon>Marchantiales</taxon>
        <taxon>Ricciaceae</taxon>
        <taxon>Riccia</taxon>
    </lineage>
</organism>
<dbReference type="Pfam" id="PF04927">
    <property type="entry name" value="SMP"/>
    <property type="match status" value="2"/>
</dbReference>
<evidence type="ECO:0000256" key="3">
    <source>
        <dbReference type="SAM" id="MobiDB-lite"/>
    </source>
</evidence>
<dbReference type="Proteomes" id="UP001633002">
    <property type="component" value="Unassembled WGS sequence"/>
</dbReference>
<dbReference type="PANTHER" id="PTHR31174">
    <property type="entry name" value="SEED MATURATION FAMILY PROTEIN"/>
    <property type="match status" value="1"/>
</dbReference>
<dbReference type="EMBL" id="JBJQOH010000002">
    <property type="protein sequence ID" value="KAL3698148.1"/>
    <property type="molecule type" value="Genomic_DNA"/>
</dbReference>
<sequence length="217" mass="21949">MRDVDVTGGTGVQRGMRDEDATGGTGHQGATRDVDVTGGTGDQDATMDTDVTGATGYQGAGMIAAQVYPAATPMLTAWATPAGDTSHFMVHANGRNSGHALEVAGARQADKPLTETDARAIQSAEARATGGNTRGGLADMAQAVVDTPGIGGEDVKVVDVLADATRVLSDDKPVTPEDAYIVESVEIRNSATGEVVEGGIAATLHQAAAVNRSAGFV</sequence>
<protein>
    <recommendedName>
        <fullName evidence="4">SMP domain-containing protein</fullName>
    </recommendedName>
</protein>
<evidence type="ECO:0000256" key="1">
    <source>
        <dbReference type="ARBA" id="ARBA00010733"/>
    </source>
</evidence>
<reference evidence="5 6" key="1">
    <citation type="submission" date="2024-09" db="EMBL/GenBank/DDBJ databases">
        <title>Chromosome-scale assembly of Riccia sorocarpa.</title>
        <authorList>
            <person name="Paukszto L."/>
        </authorList>
    </citation>
    <scope>NUCLEOTIDE SEQUENCE [LARGE SCALE GENOMIC DNA]</scope>
    <source>
        <strain evidence="5">LP-2024</strain>
        <tissue evidence="5">Aerial parts of the thallus</tissue>
    </source>
</reference>
<dbReference type="InterPro" id="IPR042971">
    <property type="entry name" value="LEA_SMP"/>
</dbReference>
<gene>
    <name evidence="5" type="ORF">R1sor_012224</name>
</gene>
<keyword evidence="2" id="KW-0677">Repeat</keyword>
<comment type="similarity">
    <text evidence="1">Belongs to the LEA type SMP family.</text>
</comment>
<proteinExistence type="inferred from homology"/>
<comment type="caution">
    <text evidence="5">The sequence shown here is derived from an EMBL/GenBank/DDBJ whole genome shotgun (WGS) entry which is preliminary data.</text>
</comment>
<feature type="domain" description="SMP" evidence="4">
    <location>
        <begin position="98"/>
        <end position="144"/>
    </location>
</feature>
<dbReference type="AlphaFoldDB" id="A0ABD3I363"/>
<accession>A0ABD3I363</accession>
<feature type="domain" description="SMP" evidence="4">
    <location>
        <begin position="155"/>
        <end position="213"/>
    </location>
</feature>
<evidence type="ECO:0000256" key="2">
    <source>
        <dbReference type="ARBA" id="ARBA00022737"/>
    </source>
</evidence>